<keyword evidence="2" id="KW-1185">Reference proteome</keyword>
<dbReference type="AlphaFoldDB" id="A0A8H6IZR0"/>
<evidence type="ECO:0000313" key="1">
    <source>
        <dbReference type="EMBL" id="KAF6803755.1"/>
    </source>
</evidence>
<protein>
    <submittedName>
        <fullName evidence="1">Uncharacterized protein</fullName>
    </submittedName>
</protein>
<accession>A0A8H6IZR0</accession>
<dbReference type="Proteomes" id="UP000654918">
    <property type="component" value="Unassembled WGS sequence"/>
</dbReference>
<organism evidence="1 2">
    <name type="scientific">Colletotrichum plurivorum</name>
    <dbReference type="NCBI Taxonomy" id="2175906"/>
    <lineage>
        <taxon>Eukaryota</taxon>
        <taxon>Fungi</taxon>
        <taxon>Dikarya</taxon>
        <taxon>Ascomycota</taxon>
        <taxon>Pezizomycotina</taxon>
        <taxon>Sordariomycetes</taxon>
        <taxon>Hypocreomycetidae</taxon>
        <taxon>Glomerellales</taxon>
        <taxon>Glomerellaceae</taxon>
        <taxon>Colletotrichum</taxon>
        <taxon>Colletotrichum orchidearum species complex</taxon>
    </lineage>
</organism>
<comment type="caution">
    <text evidence="1">The sequence shown here is derived from an EMBL/GenBank/DDBJ whole genome shotgun (WGS) entry which is preliminary data.</text>
</comment>
<dbReference type="EMBL" id="WIGO01000868">
    <property type="protein sequence ID" value="KAF6803755.1"/>
    <property type="molecule type" value="Genomic_DNA"/>
</dbReference>
<evidence type="ECO:0000313" key="2">
    <source>
        <dbReference type="Proteomes" id="UP000654918"/>
    </source>
</evidence>
<name>A0A8H6IZR0_9PEZI</name>
<proteinExistence type="predicted"/>
<gene>
    <name evidence="1" type="ORF">CPLU01_16097</name>
</gene>
<sequence length="81" mass="9756">MVRNLSFRREYVEATGAPASDAWWTCELYDKDLRLRPREDLLRTFRELRSAIKRPDDFIGMVFNCQDDIWTERCGRIIKDQ</sequence>
<reference evidence="1" key="1">
    <citation type="journal article" date="2020" name="Phytopathology">
        <title>Genome Sequence Resources of Colletotrichum truncatum, C. plurivorum, C. musicola, and C. sojae: Four Species Pathogenic to Soybean (Glycine max).</title>
        <authorList>
            <person name="Rogerio F."/>
            <person name="Boufleur T.R."/>
            <person name="Ciampi-Guillardi M."/>
            <person name="Sukno S.A."/>
            <person name="Thon M.R."/>
            <person name="Massola Junior N.S."/>
            <person name="Baroncelli R."/>
        </authorList>
    </citation>
    <scope>NUCLEOTIDE SEQUENCE</scope>
    <source>
        <strain evidence="1">LFN00145</strain>
    </source>
</reference>